<organismHost>
    <name type="scientific">Homo sapiens</name>
    <name type="common">Human</name>
    <dbReference type="NCBI Taxonomy" id="9606"/>
</organismHost>
<reference evidence="1" key="1">
    <citation type="submission" date="2005-08" db="EMBL/GenBank/DDBJ databases">
        <title>Genomic Diversity of HIV-1 subtypes in Northern Kenya.</title>
        <authorList>
            <person name="Khamadi S.A."/>
            <person name="Ochieng W."/>
            <person name="Lihana R.W."/>
            <person name="Kiptoo M.K."/>
            <person name="Kinyua J.G."/>
            <person name="Lagat N."/>
            <person name="Muriuki J."/>
            <person name="Mwangi J."/>
            <person name="Pelle R."/>
            <person name="Muigai A."/>
            <person name="Carter J."/>
            <person name="Yamada R."/>
            <person name="Mpoke S."/>
        </authorList>
    </citation>
    <scope>NUCLEOTIDE SEQUENCE</scope>
    <source>
        <strain evidence="1">MADH013</strain>
    </source>
</reference>
<accession>Q3S7K7</accession>
<name>Q3S7K7_HV1</name>
<evidence type="ECO:0000313" key="1">
    <source>
        <dbReference type="EMBL" id="AAZ91649.1"/>
    </source>
</evidence>
<sequence length="110" mass="12754">ICALWLTLNFHLVLLRLYQYNSSQEWMAHRIKHWAIDRCYIKSSTDICSEMEKEGKIPKIGAWKSIQYSNICYSRKRTALIGDNQNDPMMSPLLGSHGFLCSSIRITASR</sequence>
<organism evidence="1">
    <name type="scientific">Human immunodeficiency virus type 1</name>
    <name type="common">HIV-1</name>
    <dbReference type="NCBI Taxonomy" id="11676"/>
    <lineage>
        <taxon>Viruses</taxon>
        <taxon>Riboviria</taxon>
        <taxon>Pararnavirae</taxon>
        <taxon>Artverviricota</taxon>
        <taxon>Revtraviricetes</taxon>
        <taxon>Ortervirales</taxon>
        <taxon>Retroviridae</taxon>
        <taxon>Orthoretrovirinae</taxon>
        <taxon>Lentivirus</taxon>
        <taxon>Lentivirus humimdef1</taxon>
    </lineage>
</organism>
<feature type="non-terminal residue" evidence="1">
    <location>
        <position position="110"/>
    </location>
</feature>
<gene>
    <name evidence="1" type="primary">pol</name>
</gene>
<dbReference type="EMBL" id="DQ155123">
    <property type="protein sequence ID" value="AAZ91649.1"/>
    <property type="molecule type" value="Genomic_DNA"/>
</dbReference>
<proteinExistence type="predicted"/>
<feature type="non-terminal residue" evidence="1">
    <location>
        <position position="1"/>
    </location>
</feature>
<protein>
    <submittedName>
        <fullName evidence="1">Pol protein</fullName>
    </submittedName>
</protein>